<evidence type="ECO:0000313" key="4">
    <source>
        <dbReference type="EMBL" id="MUG44479.1"/>
    </source>
</evidence>
<feature type="region of interest" description="Disordered" evidence="2">
    <location>
        <begin position="60"/>
        <end position="87"/>
    </location>
</feature>
<accession>A0A7X2Z0H1</accession>
<dbReference type="OrthoDB" id="9816357at2"/>
<dbReference type="InterPro" id="IPR050902">
    <property type="entry name" value="ABC_Transporter_SBP"/>
</dbReference>
<dbReference type="GO" id="GO:0071281">
    <property type="term" value="P:cellular response to iron ion"/>
    <property type="evidence" value="ECO:0007669"/>
    <property type="project" value="TreeGrafter"/>
</dbReference>
<dbReference type="PANTHER" id="PTHR30535:SF34">
    <property type="entry name" value="MOLYBDATE-BINDING PROTEIN MOLA"/>
    <property type="match status" value="1"/>
</dbReference>
<dbReference type="PROSITE" id="PS50983">
    <property type="entry name" value="FE_B12_PBP"/>
    <property type="match status" value="1"/>
</dbReference>
<dbReference type="InterPro" id="IPR002491">
    <property type="entry name" value="ABC_transptr_periplasmic_BD"/>
</dbReference>
<dbReference type="PANTHER" id="PTHR30535">
    <property type="entry name" value="VITAMIN B12-BINDING PROTEIN"/>
    <property type="match status" value="1"/>
</dbReference>
<name>A0A7X2Z0H1_9BACL</name>
<evidence type="ECO:0000313" key="5">
    <source>
        <dbReference type="Proteomes" id="UP000447876"/>
    </source>
</evidence>
<comment type="caution">
    <text evidence="4">The sequence shown here is derived from an EMBL/GenBank/DDBJ whole genome shotgun (WGS) entry which is preliminary data.</text>
</comment>
<gene>
    <name evidence="4" type="ORF">GNP95_05655</name>
</gene>
<evidence type="ECO:0000259" key="3">
    <source>
        <dbReference type="PROSITE" id="PS50983"/>
    </source>
</evidence>
<sequence>MHELIVMITINIILSEVLYESKDRRFKVMHAYKRQNLLRQWSGGLLAGVMFVSGCAAPSNPASDNNRDALELSPSAESRPVSVHDAEERESFLTFEDDTGREIRLPEQPQRIIVLSPQLLDLLYSVDGHAIAHATSPGGTVPDEAERIEEVGGMTTVNTEKLLALKPDLVIGSVVFHRELTAILDASNVPFALFNLSTYADLQQKAVLFGQLSGTENKAREALADLDQEIREWTARVPASDAPTFIMLNVTPNSLSVQRQDTVGIEVATMLHMNNLAETWEAASDSPSTAPFSLEKIVELNPDYVFILIHGAREDGEKKIQSDLASQPAWTSLRAVKENRMVILPSDRFLSNPGFRLSESVEYLAKLVYPDTYENGH</sequence>
<comment type="similarity">
    <text evidence="1">Belongs to the bacterial solute-binding protein 8 family.</text>
</comment>
<dbReference type="SUPFAM" id="SSF53807">
    <property type="entry name" value="Helical backbone' metal receptor"/>
    <property type="match status" value="1"/>
</dbReference>
<organism evidence="4 5">
    <name type="scientific">Paenibacillus woosongensis</name>
    <dbReference type="NCBI Taxonomy" id="307580"/>
    <lineage>
        <taxon>Bacteria</taxon>
        <taxon>Bacillati</taxon>
        <taxon>Bacillota</taxon>
        <taxon>Bacilli</taxon>
        <taxon>Bacillales</taxon>
        <taxon>Paenibacillaceae</taxon>
        <taxon>Paenibacillus</taxon>
    </lineage>
</organism>
<reference evidence="4 5" key="1">
    <citation type="submission" date="2019-11" db="EMBL/GenBank/DDBJ databases">
        <title>Draft genome sequences of five Paenibacillus species of dairy origin.</title>
        <authorList>
            <person name="Olajide A.M."/>
            <person name="Chen S."/>
            <person name="Lapointe G."/>
        </authorList>
    </citation>
    <scope>NUCLEOTIDE SEQUENCE [LARGE SCALE GENOMIC DNA]</scope>
    <source>
        <strain evidence="4 5">12CR55</strain>
    </source>
</reference>
<evidence type="ECO:0000256" key="1">
    <source>
        <dbReference type="ARBA" id="ARBA00008814"/>
    </source>
</evidence>
<dbReference type="Gene3D" id="3.40.50.1980">
    <property type="entry name" value="Nitrogenase molybdenum iron protein domain"/>
    <property type="match status" value="2"/>
</dbReference>
<evidence type="ECO:0000256" key="2">
    <source>
        <dbReference type="SAM" id="MobiDB-lite"/>
    </source>
</evidence>
<feature type="domain" description="Fe/B12 periplasmic-binding" evidence="3">
    <location>
        <begin position="111"/>
        <end position="372"/>
    </location>
</feature>
<dbReference type="Pfam" id="PF01497">
    <property type="entry name" value="Peripla_BP_2"/>
    <property type="match status" value="1"/>
</dbReference>
<dbReference type="Proteomes" id="UP000447876">
    <property type="component" value="Unassembled WGS sequence"/>
</dbReference>
<dbReference type="EMBL" id="WNZW01000001">
    <property type="protein sequence ID" value="MUG44479.1"/>
    <property type="molecule type" value="Genomic_DNA"/>
</dbReference>
<dbReference type="AlphaFoldDB" id="A0A7X2Z0H1"/>
<protein>
    <submittedName>
        <fullName evidence="4">ABC transporter substrate-binding protein</fullName>
    </submittedName>
</protein>
<proteinExistence type="inferred from homology"/>